<feature type="transmembrane region" description="Helical" evidence="1">
    <location>
        <begin position="42"/>
        <end position="61"/>
    </location>
</feature>
<accession>A0A2N9W359</accession>
<sequence>MALRTISLSELDNFKMDENGDLHWKDGKVYVHKRISLRGYELALATIGATGALLAGVHPFLHSFGWV</sequence>
<dbReference type="EMBL" id="MZMT01000005">
    <property type="protein sequence ID" value="PIO46177.1"/>
    <property type="molecule type" value="Genomic_DNA"/>
</dbReference>
<dbReference type="AlphaFoldDB" id="A0A2N9W359"/>
<keyword evidence="1" id="KW-0472">Membrane</keyword>
<dbReference type="RefSeq" id="WP_100002023.1">
    <property type="nucleotide sequence ID" value="NZ_CP017941.1"/>
</dbReference>
<protein>
    <submittedName>
        <fullName evidence="2">Uncharacterized protein</fullName>
    </submittedName>
</protein>
<keyword evidence="1" id="KW-0812">Transmembrane</keyword>
<evidence type="ECO:0000313" key="2">
    <source>
        <dbReference type="EMBL" id="PIO46177.1"/>
    </source>
</evidence>
<evidence type="ECO:0000256" key="1">
    <source>
        <dbReference type="SAM" id="Phobius"/>
    </source>
</evidence>
<dbReference type="Proteomes" id="UP000232163">
    <property type="component" value="Unassembled WGS sequence"/>
</dbReference>
<gene>
    <name evidence="2" type="ORF">B5P45_03435</name>
</gene>
<dbReference type="KEGG" id="pht:BLM14_21825"/>
<evidence type="ECO:0000313" key="3">
    <source>
        <dbReference type="Proteomes" id="UP000232163"/>
    </source>
</evidence>
<comment type="caution">
    <text evidence="2">The sequence shown here is derived from an EMBL/GenBank/DDBJ whole genome shotgun (WGS) entry which is preliminary data.</text>
</comment>
<keyword evidence="1" id="KW-1133">Transmembrane helix</keyword>
<organism evidence="2 3">
    <name type="scientific">Phyllobacterium zundukense</name>
    <dbReference type="NCBI Taxonomy" id="1867719"/>
    <lineage>
        <taxon>Bacteria</taxon>
        <taxon>Pseudomonadati</taxon>
        <taxon>Pseudomonadota</taxon>
        <taxon>Alphaproteobacteria</taxon>
        <taxon>Hyphomicrobiales</taxon>
        <taxon>Phyllobacteriaceae</taxon>
        <taxon>Phyllobacterium</taxon>
    </lineage>
</organism>
<proteinExistence type="predicted"/>
<reference evidence="2 3" key="1">
    <citation type="journal article" date="2017" name="Int J Environ Stud">
        <title>Does the Miocene-Pliocene relict legume Oxytropis triphylla form nitrogen-fixing nodules with a combination of bacterial strains?</title>
        <authorList>
            <person name="Safronova V."/>
            <person name="Belimov A."/>
            <person name="Sazanova A."/>
            <person name="Kuznetsova I."/>
            <person name="Popova J."/>
            <person name="Andronov E."/>
            <person name="Verkhozina A."/>
            <person name="Tikhonovich I."/>
        </authorList>
    </citation>
    <scope>NUCLEOTIDE SEQUENCE [LARGE SCALE GENOMIC DNA]</scope>
    <source>
        <strain evidence="2 3">Tri-38</strain>
    </source>
</reference>
<keyword evidence="3" id="KW-1185">Reference proteome</keyword>
<name>A0A2N9W359_9HYPH</name>